<dbReference type="EMBL" id="MU842862">
    <property type="protein sequence ID" value="KAK2029528.1"/>
    <property type="molecule type" value="Genomic_DNA"/>
</dbReference>
<evidence type="ECO:0000313" key="2">
    <source>
        <dbReference type="EMBL" id="KAK2029528.1"/>
    </source>
</evidence>
<evidence type="ECO:0000313" key="3">
    <source>
        <dbReference type="Proteomes" id="UP001232148"/>
    </source>
</evidence>
<evidence type="ECO:0008006" key="4">
    <source>
        <dbReference type="Google" id="ProtNLM"/>
    </source>
</evidence>
<name>A0AAD9HIM1_9PEZI</name>
<feature type="chain" id="PRO_5042234231" description="Biotrophy-associated secreted protein 3" evidence="1">
    <location>
        <begin position="18"/>
        <end position="121"/>
    </location>
</feature>
<organism evidence="2 3">
    <name type="scientific">Colletotrichum zoysiae</name>
    <dbReference type="NCBI Taxonomy" id="1216348"/>
    <lineage>
        <taxon>Eukaryota</taxon>
        <taxon>Fungi</taxon>
        <taxon>Dikarya</taxon>
        <taxon>Ascomycota</taxon>
        <taxon>Pezizomycotina</taxon>
        <taxon>Sordariomycetes</taxon>
        <taxon>Hypocreomycetidae</taxon>
        <taxon>Glomerellales</taxon>
        <taxon>Glomerellaceae</taxon>
        <taxon>Colletotrichum</taxon>
        <taxon>Colletotrichum graminicola species complex</taxon>
    </lineage>
</organism>
<proteinExistence type="predicted"/>
<keyword evidence="3" id="KW-1185">Reference proteome</keyword>
<keyword evidence="1" id="KW-0732">Signal</keyword>
<gene>
    <name evidence="2" type="ORF">LX32DRAFT_718375</name>
</gene>
<dbReference type="Proteomes" id="UP001232148">
    <property type="component" value="Unassembled WGS sequence"/>
</dbReference>
<accession>A0AAD9HIM1</accession>
<protein>
    <recommendedName>
        <fullName evidence="4">Biotrophy-associated secreted protein 3</fullName>
    </recommendedName>
</protein>
<reference evidence="2" key="1">
    <citation type="submission" date="2021-06" db="EMBL/GenBank/DDBJ databases">
        <title>Comparative genomics, transcriptomics and evolutionary studies reveal genomic signatures of adaptation to plant cell wall in hemibiotrophic fungi.</title>
        <authorList>
            <consortium name="DOE Joint Genome Institute"/>
            <person name="Baroncelli R."/>
            <person name="Diaz J.F."/>
            <person name="Benocci T."/>
            <person name="Peng M."/>
            <person name="Battaglia E."/>
            <person name="Haridas S."/>
            <person name="Andreopoulos W."/>
            <person name="Labutti K."/>
            <person name="Pangilinan J."/>
            <person name="Floch G.L."/>
            <person name="Makela M.R."/>
            <person name="Henrissat B."/>
            <person name="Grigoriev I.V."/>
            <person name="Crouch J.A."/>
            <person name="De Vries R.P."/>
            <person name="Sukno S.A."/>
            <person name="Thon M.R."/>
        </authorList>
    </citation>
    <scope>NUCLEOTIDE SEQUENCE</scope>
    <source>
        <strain evidence="2">MAFF235873</strain>
    </source>
</reference>
<dbReference type="AlphaFoldDB" id="A0AAD9HIM1"/>
<comment type="caution">
    <text evidence="2">The sequence shown here is derived from an EMBL/GenBank/DDBJ whole genome shotgun (WGS) entry which is preliminary data.</text>
</comment>
<evidence type="ECO:0000256" key="1">
    <source>
        <dbReference type="SAM" id="SignalP"/>
    </source>
</evidence>
<feature type="signal peptide" evidence="1">
    <location>
        <begin position="1"/>
        <end position="17"/>
    </location>
</feature>
<sequence>MYLTTILFTLLPVLATAFKLPSIPGIDSPQPSKAASPPSPPPAIQFSNNACNVTDLIACPKEFTGIAGCISINGEPRCLKDCPSGSTCPTECLKQGHINGVCGDSNNPCICTDERTTGLTT</sequence>